<dbReference type="AlphaFoldDB" id="A0A0V0SYX2"/>
<proteinExistence type="predicted"/>
<reference evidence="1 2" key="1">
    <citation type="submission" date="2015-01" db="EMBL/GenBank/DDBJ databases">
        <title>Evolution of Trichinella species and genotypes.</title>
        <authorList>
            <person name="Korhonen P.K."/>
            <person name="Edoardo P."/>
            <person name="Giuseppe L.R."/>
            <person name="Gasser R.B."/>
        </authorList>
    </citation>
    <scope>NUCLEOTIDE SEQUENCE [LARGE SCALE GENOMIC DNA]</scope>
    <source>
        <strain evidence="1">ISS417</strain>
    </source>
</reference>
<name>A0A0V0SYX2_9BILA</name>
<sequence length="38" mass="4306">MANVSELHLVQNRCGDRNIGDARKYVLNVQCVSFVIKD</sequence>
<protein>
    <submittedName>
        <fullName evidence="1">Uncharacterized protein</fullName>
    </submittedName>
</protein>
<evidence type="ECO:0000313" key="1">
    <source>
        <dbReference type="EMBL" id="KRX31933.1"/>
    </source>
</evidence>
<accession>A0A0V0SYX2</accession>
<keyword evidence="2" id="KW-1185">Reference proteome</keyword>
<dbReference type="Proteomes" id="UP000055048">
    <property type="component" value="Unassembled WGS sequence"/>
</dbReference>
<gene>
    <name evidence="1" type="ORF">T05_8680</name>
</gene>
<dbReference type="EMBL" id="JYDJ01001476">
    <property type="protein sequence ID" value="KRX31933.1"/>
    <property type="molecule type" value="Genomic_DNA"/>
</dbReference>
<evidence type="ECO:0000313" key="2">
    <source>
        <dbReference type="Proteomes" id="UP000055048"/>
    </source>
</evidence>
<comment type="caution">
    <text evidence="1">The sequence shown here is derived from an EMBL/GenBank/DDBJ whole genome shotgun (WGS) entry which is preliminary data.</text>
</comment>
<organism evidence="1 2">
    <name type="scientific">Trichinella murrelli</name>
    <dbReference type="NCBI Taxonomy" id="144512"/>
    <lineage>
        <taxon>Eukaryota</taxon>
        <taxon>Metazoa</taxon>
        <taxon>Ecdysozoa</taxon>
        <taxon>Nematoda</taxon>
        <taxon>Enoplea</taxon>
        <taxon>Dorylaimia</taxon>
        <taxon>Trichinellida</taxon>
        <taxon>Trichinellidae</taxon>
        <taxon>Trichinella</taxon>
    </lineage>
</organism>